<sequence length="454" mass="52330">MKELIHIYHTNDLHSHFENWPRIRDFLKERKKWHCEEGDPVFLFDIGDHADRWHPFTEGTEGKGNVTLLNEAGYDAITIGNNEGITFSYNELDSLYDDAAFEVIVGNLLNKNMKIPQWAVPYKIYETSSGMKIGVVAVTAYFPAFYHQLGWNVTHPIDELRNQIDKIKDEVNAIVLLSHLGIRDDERIAKEFPDIDVILGAHTHHILHDGKEIHDTLLGAAGKFGYYVGHVQLEVDTDKHIVVAKKAQLYEHHELDEVDGEEYEIQNWFHKGEKLLQEPIVNLPEPIKVEWFKWSPLPQILCDALLEWCAGDCAFLNSGLFLDGLKKGKVTKYDLHSILPHPINPCVIELQGSELKEVVKQTFDEEWPHIQVKGLGFRGKIMGTFVYSEVTFNGSTQEMNIKGEPLDPKKIYKLATTDMFTFGHFFPELSRAKKEYFMPEFLRDLLAWKLKQSF</sequence>
<evidence type="ECO:0000259" key="3">
    <source>
        <dbReference type="Pfam" id="PF00149"/>
    </source>
</evidence>
<dbReference type="RefSeq" id="WP_205173304.1">
    <property type="nucleotide sequence ID" value="NZ_JAFBDZ010000002.1"/>
</dbReference>
<dbReference type="InterPro" id="IPR029052">
    <property type="entry name" value="Metallo-depent_PP-like"/>
</dbReference>
<dbReference type="PANTHER" id="PTHR11575">
    <property type="entry name" value="5'-NUCLEOTIDASE-RELATED"/>
    <property type="match status" value="1"/>
</dbReference>
<dbReference type="InterPro" id="IPR006179">
    <property type="entry name" value="5_nucleotidase/apyrase"/>
</dbReference>
<dbReference type="Proteomes" id="UP001646157">
    <property type="component" value="Unassembled WGS sequence"/>
</dbReference>
<feature type="domain" description="Calcineurin-like phosphoesterase" evidence="3">
    <location>
        <begin position="6"/>
        <end position="205"/>
    </location>
</feature>
<dbReference type="SUPFAM" id="SSF56300">
    <property type="entry name" value="Metallo-dependent phosphatases"/>
    <property type="match status" value="1"/>
</dbReference>
<dbReference type="PRINTS" id="PR01607">
    <property type="entry name" value="APYRASEFAMLY"/>
</dbReference>
<dbReference type="EMBL" id="JAFBDZ010000002">
    <property type="protein sequence ID" value="MBM7586198.1"/>
    <property type="molecule type" value="Genomic_DNA"/>
</dbReference>
<dbReference type="Pfam" id="PF00149">
    <property type="entry name" value="Metallophos"/>
    <property type="match status" value="1"/>
</dbReference>
<dbReference type="InterPro" id="IPR011240">
    <property type="entry name" value="Pesterase_YunD"/>
</dbReference>
<keyword evidence="6" id="KW-1185">Reference proteome</keyword>
<dbReference type="Pfam" id="PF02872">
    <property type="entry name" value="5_nucleotid_C"/>
    <property type="match status" value="1"/>
</dbReference>
<keyword evidence="2" id="KW-0547">Nucleotide-binding</keyword>
<evidence type="ECO:0000256" key="1">
    <source>
        <dbReference type="ARBA" id="ARBA00022729"/>
    </source>
</evidence>
<dbReference type="SUPFAM" id="SSF55816">
    <property type="entry name" value="5'-nucleotidase (syn. UDP-sugar hydrolase), C-terminal domain"/>
    <property type="match status" value="1"/>
</dbReference>
<name>A0ABS2NEC1_9BACI</name>
<dbReference type="InterPro" id="IPR036907">
    <property type="entry name" value="5'-Nucleotdase_C_sf"/>
</dbReference>
<dbReference type="InterPro" id="IPR008334">
    <property type="entry name" value="5'-Nucleotdase_C"/>
</dbReference>
<comment type="caution">
    <text evidence="5">The sequence shown here is derived from an EMBL/GenBank/DDBJ whole genome shotgun (WGS) entry which is preliminary data.</text>
</comment>
<dbReference type="InterPro" id="IPR004843">
    <property type="entry name" value="Calcineurin-like_PHP"/>
</dbReference>
<feature type="domain" description="5'-Nucleotidase C-terminal" evidence="4">
    <location>
        <begin position="292"/>
        <end position="419"/>
    </location>
</feature>
<evidence type="ECO:0000259" key="4">
    <source>
        <dbReference type="Pfam" id="PF02872"/>
    </source>
</evidence>
<proteinExistence type="inferred from homology"/>
<evidence type="ECO:0000256" key="2">
    <source>
        <dbReference type="RuleBase" id="RU362119"/>
    </source>
</evidence>
<reference evidence="5 6" key="1">
    <citation type="submission" date="2021-01" db="EMBL/GenBank/DDBJ databases">
        <title>Genomic Encyclopedia of Type Strains, Phase IV (KMG-IV): sequencing the most valuable type-strain genomes for metagenomic binning, comparative biology and taxonomic classification.</title>
        <authorList>
            <person name="Goeker M."/>
        </authorList>
    </citation>
    <scope>NUCLEOTIDE SEQUENCE [LARGE SCALE GENOMIC DNA]</scope>
    <source>
        <strain evidence="5 6">DSM 24834</strain>
    </source>
</reference>
<gene>
    <name evidence="5" type="ORF">JOC86_002740</name>
</gene>
<dbReference type="Gene3D" id="3.90.780.10">
    <property type="entry name" value="5'-Nucleotidase, C-terminal domain"/>
    <property type="match status" value="1"/>
</dbReference>
<organism evidence="5 6">
    <name type="scientific">Rossellomorea pakistanensis</name>
    <dbReference type="NCBI Taxonomy" id="992288"/>
    <lineage>
        <taxon>Bacteria</taxon>
        <taxon>Bacillati</taxon>
        <taxon>Bacillota</taxon>
        <taxon>Bacilli</taxon>
        <taxon>Bacillales</taxon>
        <taxon>Bacillaceae</taxon>
        <taxon>Rossellomorea</taxon>
    </lineage>
</organism>
<protein>
    <submittedName>
        <fullName evidence="5">2',3'-cyclic-nucleotide 2'-phosphodiesterase (5'-nucleotidase family)</fullName>
    </submittedName>
</protein>
<keyword evidence="2" id="KW-0378">Hydrolase</keyword>
<keyword evidence="1" id="KW-0732">Signal</keyword>
<dbReference type="PIRSF" id="PIRSF036361">
    <property type="entry name" value="YunD"/>
    <property type="match status" value="1"/>
</dbReference>
<dbReference type="CDD" id="cd00845">
    <property type="entry name" value="MPP_UshA_N_like"/>
    <property type="match status" value="1"/>
</dbReference>
<evidence type="ECO:0000313" key="6">
    <source>
        <dbReference type="Proteomes" id="UP001646157"/>
    </source>
</evidence>
<dbReference type="Gene3D" id="3.60.21.10">
    <property type="match status" value="1"/>
</dbReference>
<evidence type="ECO:0000313" key="5">
    <source>
        <dbReference type="EMBL" id="MBM7586198.1"/>
    </source>
</evidence>
<accession>A0ABS2NEC1</accession>
<comment type="similarity">
    <text evidence="2">Belongs to the 5'-nucleotidase family.</text>
</comment>
<dbReference type="PANTHER" id="PTHR11575:SF23">
    <property type="entry name" value="5-NUCLEOTIDASE FAMILY PROTEIN"/>
    <property type="match status" value="1"/>
</dbReference>